<accession>W1IPC9</accession>
<comment type="caution">
    <text evidence="1">The sequence shown here is derived from an EMBL/GenBank/DDBJ whole genome shotgun (WGS) entry which is preliminary data.</text>
</comment>
<protein>
    <submittedName>
        <fullName evidence="1">Uncharacterized protein</fullName>
    </submittedName>
</protein>
<reference evidence="1 2" key="1">
    <citation type="submission" date="2013-11" db="EMBL/GenBank/DDBJ databases">
        <title>Draft genome sequence and annotation of the entomopathogenic bacterium, Xenorhabdus cabanillasi strain JM26.</title>
        <authorList>
            <person name="Gualtieri M."/>
            <person name="Ogier J.C."/>
            <person name="Pages S."/>
            <person name="Givaudan A."/>
            <person name="Gaudriault S."/>
        </authorList>
    </citation>
    <scope>NUCLEOTIDE SEQUENCE [LARGE SCALE GENOMIC DNA]</scope>
    <source>
        <strain evidence="1 2">JM26</strain>
    </source>
</reference>
<organism evidence="1 2">
    <name type="scientific">Xenorhabdus cabanillasii JM26</name>
    <dbReference type="NCBI Taxonomy" id="1427517"/>
    <lineage>
        <taxon>Bacteria</taxon>
        <taxon>Pseudomonadati</taxon>
        <taxon>Pseudomonadota</taxon>
        <taxon>Gammaproteobacteria</taxon>
        <taxon>Enterobacterales</taxon>
        <taxon>Morganellaceae</taxon>
        <taxon>Xenorhabdus</taxon>
    </lineage>
</organism>
<evidence type="ECO:0000313" key="2">
    <source>
        <dbReference type="Proteomes" id="UP000019197"/>
    </source>
</evidence>
<dbReference type="RefSeq" id="WP_038259910.1">
    <property type="nucleotide sequence ID" value="NZ_CAWLVK010000018.1"/>
</dbReference>
<evidence type="ECO:0000313" key="1">
    <source>
        <dbReference type="EMBL" id="CDL79451.1"/>
    </source>
</evidence>
<dbReference type="EMBL" id="CBXE010000018">
    <property type="protein sequence ID" value="CDL79451.1"/>
    <property type="molecule type" value="Genomic_DNA"/>
</dbReference>
<dbReference type="Proteomes" id="UP000019197">
    <property type="component" value="Unassembled WGS sequence"/>
</dbReference>
<name>W1IPC9_9GAMM</name>
<dbReference type="AlphaFoldDB" id="W1IPC9"/>
<proteinExistence type="predicted"/>
<gene>
    <name evidence="1" type="ORF">XCR1_1140027</name>
</gene>
<sequence>MAAPNNKMTMSKINPDDLVIGQHVNFTVTLSSDNTILKGKKITINNNHSKNIQFDADSVDLTNEPGDLTATAKLGFKILPGTQDGESITFEVETNATADGVVFKSISFSDKAKAASKNVMEISINKKADLVIGQYVSFIVTLSSDVPIYPGSVNIKNHSNNIQFDLTTAALSYLAGAKKATAMLGFTVLPNTQDDSDITFEVEADVTTIDQATFQPVKFTGKANEIDINSLALFIEQPYLQVPLNTGAPKPQFTPIYTTLKNKNTHKKLVGTPIFITSQQKNKMEEFDFKDASNTNLLSLEKVGPAGKGLMLTSDKDGLVKFYLYPRISLVSILKLLTLILTNDANGAMALAKNTIYAVNYSDPGYLNSIGIPSIVGKDPTNLVANSSESGFLTIINSYPAASMGDIILFFVNNYYTGHSVTIEDPAKQLDNYVELPCSIFTQGKTSDFSYAAIKPNGDALYSIPLPVTYLGGVPYEPVSNVKRDYELCRVHTSLGVGPDNIIPPDNDISYSNIMLYPGYKYKGLFIEILRSDTINQKAKTNPVPLSISDITLNMYVNSDNKSFTLSYTTPISLANIGGSGDKDSIFFHIPYTDIVGVQWKGNISFDYQFFKDETKKYSAIWNGFIGTVPTTGDN</sequence>
<dbReference type="OrthoDB" id="6437620at2"/>